<feature type="compositionally biased region" description="Low complexity" evidence="6">
    <location>
        <begin position="394"/>
        <end position="416"/>
    </location>
</feature>
<feature type="compositionally biased region" description="Polar residues" evidence="6">
    <location>
        <begin position="417"/>
        <end position="444"/>
    </location>
</feature>
<dbReference type="CDD" id="cd12203">
    <property type="entry name" value="GT1"/>
    <property type="match status" value="1"/>
</dbReference>
<evidence type="ECO:0000256" key="2">
    <source>
        <dbReference type="ARBA" id="ARBA00023015"/>
    </source>
</evidence>
<dbReference type="PROSITE" id="PS50090">
    <property type="entry name" value="MYB_LIKE"/>
    <property type="match status" value="2"/>
</dbReference>
<keyword evidence="2" id="KW-0805">Transcription regulation</keyword>
<feature type="domain" description="Myb-like" evidence="7">
    <location>
        <begin position="491"/>
        <end position="553"/>
    </location>
</feature>
<name>A0ABP0Z9K9_9ROSI</name>
<dbReference type="Proteomes" id="UP001642487">
    <property type="component" value="Chromosome 9"/>
</dbReference>
<dbReference type="SMART" id="SM00717">
    <property type="entry name" value="SANT"/>
    <property type="match status" value="2"/>
</dbReference>
<sequence length="616" mass="71346">MFEGSVSEQLHQFLTPRTTTPPPNSNSLPLIPLNFALHSPNFNFHPFDSCNATSTTHHHHHQIHLHHPHHLLHHQSPNPNEKDDDETTTTMGNNLQVAMDLEVGRENNNNRSILMEDHIHHGEWSNDELLALLRIRSNIDNCFLESTWEHVSRKLGEVGFRRTAEKCKEKFEEESRYFNHINYNKTCRFLTHELNYHHHQHDQDHLLLIHDGNGKRDDGGPTVVVVPEEGEEENEANFKDRDGELQEEEEEEEDLRKEETRAVTNEEQDESSRSRSCKKKKRKMMRQKEFELLKGYCEEIVKKMMIQQEEIHSKLLQDMLKREEEKVAKEECWKKQQMEKLHKELEVMAHEQAIASDRQATIIEILNQITNSTTLFSSFQSQKELQNLLQSLNNYNNNNVPNSPSSSSLIQTQTSSPNKEQQQQQEGTLPPYENSSSFTSQNDPIKNPKNPCLSTQILAPQDPNSFINHSKLPPNPKSRDHKDELDELGKRWPRDEVLALVNVRCNLYNNGDGSGEQGGSLKAPLWERISQGMLQLGYKRSAKRCKEKWENINKYFRKTKDANKKRSLDSRTCPYFHQLSTLYNQGGAANKHPENCPIVSPENHSDQSEIHLATSS</sequence>
<evidence type="ECO:0000256" key="3">
    <source>
        <dbReference type="ARBA" id="ARBA00023125"/>
    </source>
</evidence>
<feature type="compositionally biased region" description="Polar residues" evidence="6">
    <location>
        <begin position="452"/>
        <end position="468"/>
    </location>
</feature>
<dbReference type="InterPro" id="IPR001005">
    <property type="entry name" value="SANT/Myb"/>
</dbReference>
<reference evidence="8 9" key="1">
    <citation type="submission" date="2024-03" db="EMBL/GenBank/DDBJ databases">
        <authorList>
            <person name="Gkanogiannis A."/>
            <person name="Becerra Lopez-Lavalle L."/>
        </authorList>
    </citation>
    <scope>NUCLEOTIDE SEQUENCE [LARGE SCALE GENOMIC DNA]</scope>
</reference>
<evidence type="ECO:0000256" key="6">
    <source>
        <dbReference type="SAM" id="MobiDB-lite"/>
    </source>
</evidence>
<gene>
    <name evidence="8" type="ORF">CITCOLO1_LOCUS21900</name>
</gene>
<proteinExistence type="predicted"/>
<keyword evidence="5" id="KW-0539">Nucleus</keyword>
<dbReference type="PANTHER" id="PTHR21654:SF61">
    <property type="entry name" value="TRIHELIX TRANSCRIPTION FACTOR GTL2"/>
    <property type="match status" value="1"/>
</dbReference>
<keyword evidence="4" id="KW-0804">Transcription</keyword>
<feature type="region of interest" description="Disordered" evidence="6">
    <location>
        <begin position="1"/>
        <end position="26"/>
    </location>
</feature>
<comment type="subcellular location">
    <subcellularLocation>
        <location evidence="1">Nucleus</location>
    </subcellularLocation>
</comment>
<feature type="compositionally biased region" description="Basic residues" evidence="6">
    <location>
        <begin position="58"/>
        <end position="73"/>
    </location>
</feature>
<dbReference type="InterPro" id="IPR044822">
    <property type="entry name" value="Myb_DNA-bind_4"/>
</dbReference>
<dbReference type="Pfam" id="PF13837">
    <property type="entry name" value="Myb_DNA-bind_4"/>
    <property type="match status" value="2"/>
</dbReference>
<evidence type="ECO:0000313" key="9">
    <source>
        <dbReference type="Proteomes" id="UP001642487"/>
    </source>
</evidence>
<keyword evidence="3" id="KW-0238">DNA-binding</keyword>
<dbReference type="PANTHER" id="PTHR21654">
    <property type="entry name" value="FI21293P1"/>
    <property type="match status" value="1"/>
</dbReference>
<feature type="region of interest" description="Disordered" evidence="6">
    <location>
        <begin position="596"/>
        <end position="616"/>
    </location>
</feature>
<accession>A0ABP0Z9K9</accession>
<evidence type="ECO:0000259" key="7">
    <source>
        <dbReference type="PROSITE" id="PS50090"/>
    </source>
</evidence>
<protein>
    <recommendedName>
        <fullName evidence="7">Myb-like domain-containing protein</fullName>
    </recommendedName>
</protein>
<evidence type="ECO:0000313" key="8">
    <source>
        <dbReference type="EMBL" id="CAK9329444.1"/>
    </source>
</evidence>
<feature type="domain" description="Myb-like" evidence="7">
    <location>
        <begin position="116"/>
        <end position="175"/>
    </location>
</feature>
<feature type="compositionally biased region" description="Polar residues" evidence="6">
    <location>
        <begin position="1"/>
        <end position="12"/>
    </location>
</feature>
<feature type="compositionally biased region" description="Basic and acidic residues" evidence="6">
    <location>
        <begin position="209"/>
        <end position="219"/>
    </location>
</feature>
<evidence type="ECO:0000256" key="1">
    <source>
        <dbReference type="ARBA" id="ARBA00004123"/>
    </source>
</evidence>
<feature type="region of interest" description="Disordered" evidence="6">
    <location>
        <begin position="209"/>
        <end position="281"/>
    </location>
</feature>
<feature type="region of interest" description="Disordered" evidence="6">
    <location>
        <begin position="394"/>
        <end position="483"/>
    </location>
</feature>
<organism evidence="8 9">
    <name type="scientific">Citrullus colocynthis</name>
    <name type="common">colocynth</name>
    <dbReference type="NCBI Taxonomy" id="252529"/>
    <lineage>
        <taxon>Eukaryota</taxon>
        <taxon>Viridiplantae</taxon>
        <taxon>Streptophyta</taxon>
        <taxon>Embryophyta</taxon>
        <taxon>Tracheophyta</taxon>
        <taxon>Spermatophyta</taxon>
        <taxon>Magnoliopsida</taxon>
        <taxon>eudicotyledons</taxon>
        <taxon>Gunneridae</taxon>
        <taxon>Pentapetalae</taxon>
        <taxon>rosids</taxon>
        <taxon>fabids</taxon>
        <taxon>Cucurbitales</taxon>
        <taxon>Cucurbitaceae</taxon>
        <taxon>Benincaseae</taxon>
        <taxon>Citrullus</taxon>
    </lineage>
</organism>
<evidence type="ECO:0000256" key="5">
    <source>
        <dbReference type="ARBA" id="ARBA00023242"/>
    </source>
</evidence>
<keyword evidence="9" id="KW-1185">Reference proteome</keyword>
<dbReference type="EMBL" id="OZ021743">
    <property type="protein sequence ID" value="CAK9329444.1"/>
    <property type="molecule type" value="Genomic_DNA"/>
</dbReference>
<evidence type="ECO:0000256" key="4">
    <source>
        <dbReference type="ARBA" id="ARBA00023163"/>
    </source>
</evidence>
<dbReference type="Gene3D" id="1.10.10.60">
    <property type="entry name" value="Homeodomain-like"/>
    <property type="match status" value="2"/>
</dbReference>
<feature type="region of interest" description="Disordered" evidence="6">
    <location>
        <begin position="58"/>
        <end position="90"/>
    </location>
</feature>